<proteinExistence type="predicted"/>
<organism evidence="1 2">
    <name type="scientific">Mycena maculata</name>
    <dbReference type="NCBI Taxonomy" id="230809"/>
    <lineage>
        <taxon>Eukaryota</taxon>
        <taxon>Fungi</taxon>
        <taxon>Dikarya</taxon>
        <taxon>Basidiomycota</taxon>
        <taxon>Agaricomycotina</taxon>
        <taxon>Agaricomycetes</taxon>
        <taxon>Agaricomycetidae</taxon>
        <taxon>Agaricales</taxon>
        <taxon>Marasmiineae</taxon>
        <taxon>Mycenaceae</taxon>
        <taxon>Mycena</taxon>
    </lineage>
</organism>
<reference evidence="1" key="1">
    <citation type="submission" date="2023-03" db="EMBL/GenBank/DDBJ databases">
        <title>Massive genome expansion in bonnet fungi (Mycena s.s.) driven by repeated elements and novel gene families across ecological guilds.</title>
        <authorList>
            <consortium name="Lawrence Berkeley National Laboratory"/>
            <person name="Harder C.B."/>
            <person name="Miyauchi S."/>
            <person name="Viragh M."/>
            <person name="Kuo A."/>
            <person name="Thoen E."/>
            <person name="Andreopoulos B."/>
            <person name="Lu D."/>
            <person name="Skrede I."/>
            <person name="Drula E."/>
            <person name="Henrissat B."/>
            <person name="Morin E."/>
            <person name="Kohler A."/>
            <person name="Barry K."/>
            <person name="LaButti K."/>
            <person name="Morin E."/>
            <person name="Salamov A."/>
            <person name="Lipzen A."/>
            <person name="Mereny Z."/>
            <person name="Hegedus B."/>
            <person name="Baldrian P."/>
            <person name="Stursova M."/>
            <person name="Weitz H."/>
            <person name="Taylor A."/>
            <person name="Grigoriev I.V."/>
            <person name="Nagy L.G."/>
            <person name="Martin F."/>
            <person name="Kauserud H."/>
        </authorList>
    </citation>
    <scope>NUCLEOTIDE SEQUENCE</scope>
    <source>
        <strain evidence="1">CBHHK188m</strain>
    </source>
</reference>
<dbReference type="EMBL" id="JARJLG010000001">
    <property type="protein sequence ID" value="KAJ7784908.1"/>
    <property type="molecule type" value="Genomic_DNA"/>
</dbReference>
<name>A0AAD7P2D1_9AGAR</name>
<evidence type="ECO:0000313" key="2">
    <source>
        <dbReference type="Proteomes" id="UP001215280"/>
    </source>
</evidence>
<comment type="caution">
    <text evidence="1">The sequence shown here is derived from an EMBL/GenBank/DDBJ whole genome shotgun (WGS) entry which is preliminary data.</text>
</comment>
<sequence length="158" mass="18047">MNVITDLTRLCPPFKNSVFTTCEISFVDGPQYSSKNREAQFDIREALTICGNYAWQQKHGRIVFWDDDKSIPLRPGTTVLFPSGTKRFSFIGVEPGESICIFRQYCHAGVLRFFARGCQSDAQFEAAMSEEDLAAYKITREDRPLASMKLYSKMDDIF</sequence>
<evidence type="ECO:0000313" key="1">
    <source>
        <dbReference type="EMBL" id="KAJ7784908.1"/>
    </source>
</evidence>
<protein>
    <submittedName>
        <fullName evidence="1">Uncharacterized protein</fullName>
    </submittedName>
</protein>
<keyword evidence="2" id="KW-1185">Reference proteome</keyword>
<accession>A0AAD7P2D1</accession>
<dbReference type="AlphaFoldDB" id="A0AAD7P2D1"/>
<gene>
    <name evidence="1" type="ORF">DFH07DRAFT_726243</name>
</gene>
<dbReference type="Proteomes" id="UP001215280">
    <property type="component" value="Unassembled WGS sequence"/>
</dbReference>